<dbReference type="HAMAP" id="MF_01337_B">
    <property type="entry name" value="Ribosomal_uL18_B"/>
    <property type="match status" value="1"/>
</dbReference>
<dbReference type="CDD" id="cd00432">
    <property type="entry name" value="Ribosomal_L18_L5e"/>
    <property type="match status" value="1"/>
</dbReference>
<dbReference type="Pfam" id="PF00861">
    <property type="entry name" value="Ribosomal_L18p"/>
    <property type="match status" value="1"/>
</dbReference>
<name>A0ABR5PNH2_9LACO</name>
<protein>
    <recommendedName>
        <fullName evidence="6 7">Large ribosomal subunit protein uL18</fullName>
    </recommendedName>
</protein>
<dbReference type="PANTHER" id="PTHR12899">
    <property type="entry name" value="39S RIBOSOMAL PROTEIN L18, MITOCHONDRIAL"/>
    <property type="match status" value="1"/>
</dbReference>
<dbReference type="GO" id="GO:0005840">
    <property type="term" value="C:ribosome"/>
    <property type="evidence" value="ECO:0007669"/>
    <property type="project" value="UniProtKB-KW"/>
</dbReference>
<comment type="similarity">
    <text evidence="1 7">Belongs to the universal ribosomal protein uL18 family.</text>
</comment>
<dbReference type="Proteomes" id="UP000051217">
    <property type="component" value="Unassembled WGS sequence"/>
</dbReference>
<evidence type="ECO:0000313" key="8">
    <source>
        <dbReference type="EMBL" id="KRM30961.1"/>
    </source>
</evidence>
<evidence type="ECO:0000256" key="3">
    <source>
        <dbReference type="ARBA" id="ARBA00022884"/>
    </source>
</evidence>
<evidence type="ECO:0000256" key="1">
    <source>
        <dbReference type="ARBA" id="ARBA00007116"/>
    </source>
</evidence>
<dbReference type="SUPFAM" id="SSF53137">
    <property type="entry name" value="Translational machinery components"/>
    <property type="match status" value="1"/>
</dbReference>
<evidence type="ECO:0000256" key="5">
    <source>
        <dbReference type="ARBA" id="ARBA00023274"/>
    </source>
</evidence>
<dbReference type="InterPro" id="IPR057268">
    <property type="entry name" value="Ribosomal_L18"/>
</dbReference>
<evidence type="ECO:0000313" key="9">
    <source>
        <dbReference type="Proteomes" id="UP000051217"/>
    </source>
</evidence>
<sequence length="121" mass="13219">MKIVISKPDKNKTRQKRHIRVRNKISGTAECPRLNVYRSNKNIYAQIIDDVAGVTLASASTLDSEIAAGTKTEQASAVGALVAKRAADKNIKEVVFDRGGYLYHGRVFALADAARENGLDF</sequence>
<dbReference type="InterPro" id="IPR004389">
    <property type="entry name" value="Ribosomal_uL18_bac-type"/>
</dbReference>
<comment type="function">
    <text evidence="7">This is one of the proteins that bind and probably mediate the attachment of the 5S RNA into the large ribosomal subunit, where it forms part of the central protuberance.</text>
</comment>
<dbReference type="Gene3D" id="3.30.420.100">
    <property type="match status" value="1"/>
</dbReference>
<organism evidence="8 9">
    <name type="scientific">Ligilactobacillus acidipiscis DSM 15836</name>
    <dbReference type="NCBI Taxonomy" id="1423716"/>
    <lineage>
        <taxon>Bacteria</taxon>
        <taxon>Bacillati</taxon>
        <taxon>Bacillota</taxon>
        <taxon>Bacilli</taxon>
        <taxon>Lactobacillales</taxon>
        <taxon>Lactobacillaceae</taxon>
        <taxon>Ligilactobacillus</taxon>
    </lineage>
</organism>
<comment type="subunit">
    <text evidence="7">Part of the 50S ribosomal subunit; part of the 5S rRNA/L5/L18/L25 subcomplex. Contacts the 5S and 23S rRNAs.</text>
</comment>
<keyword evidence="9" id="KW-1185">Reference proteome</keyword>
<evidence type="ECO:0000256" key="4">
    <source>
        <dbReference type="ARBA" id="ARBA00022980"/>
    </source>
</evidence>
<keyword evidence="5 7" id="KW-0687">Ribonucleoprotein</keyword>
<reference evidence="8 9" key="1">
    <citation type="journal article" date="2015" name="Genome Announc.">
        <title>Expanding the biotechnology potential of lactobacilli through comparative genomics of 213 strains and associated genera.</title>
        <authorList>
            <person name="Sun Z."/>
            <person name="Harris H.M."/>
            <person name="McCann A."/>
            <person name="Guo C."/>
            <person name="Argimon S."/>
            <person name="Zhang W."/>
            <person name="Yang X."/>
            <person name="Jeffery I.B."/>
            <person name="Cooney J.C."/>
            <person name="Kagawa T.F."/>
            <person name="Liu W."/>
            <person name="Song Y."/>
            <person name="Salvetti E."/>
            <person name="Wrobel A."/>
            <person name="Rasinkangas P."/>
            <person name="Parkhill J."/>
            <person name="Rea M.C."/>
            <person name="O'Sullivan O."/>
            <person name="Ritari J."/>
            <person name="Douillard F.P."/>
            <person name="Paul Ross R."/>
            <person name="Yang R."/>
            <person name="Briner A.E."/>
            <person name="Felis G.E."/>
            <person name="de Vos W.M."/>
            <person name="Barrangou R."/>
            <person name="Klaenhammer T.R."/>
            <person name="Caufield P.W."/>
            <person name="Cui Y."/>
            <person name="Zhang H."/>
            <person name="O'Toole P.W."/>
        </authorList>
    </citation>
    <scope>NUCLEOTIDE SEQUENCE [LARGE SCALE GENOMIC DNA]</scope>
    <source>
        <strain evidence="8 9">DSM 15836</strain>
    </source>
</reference>
<keyword evidence="2 7" id="KW-0699">rRNA-binding</keyword>
<comment type="caution">
    <text evidence="8">The sequence shown here is derived from an EMBL/GenBank/DDBJ whole genome shotgun (WGS) entry which is preliminary data.</text>
</comment>
<dbReference type="EMBL" id="AZFI01000013">
    <property type="protein sequence ID" value="KRM30961.1"/>
    <property type="molecule type" value="Genomic_DNA"/>
</dbReference>
<evidence type="ECO:0000256" key="2">
    <source>
        <dbReference type="ARBA" id="ARBA00022730"/>
    </source>
</evidence>
<evidence type="ECO:0000256" key="7">
    <source>
        <dbReference type="HAMAP-Rule" id="MF_01337"/>
    </source>
</evidence>
<proteinExistence type="inferred from homology"/>
<keyword evidence="4 7" id="KW-0689">Ribosomal protein</keyword>
<dbReference type="PANTHER" id="PTHR12899:SF3">
    <property type="entry name" value="LARGE RIBOSOMAL SUBUNIT PROTEIN UL18M"/>
    <property type="match status" value="1"/>
</dbReference>
<evidence type="ECO:0000256" key="6">
    <source>
        <dbReference type="ARBA" id="ARBA00035197"/>
    </source>
</evidence>
<gene>
    <name evidence="7" type="primary">rplR</name>
    <name evidence="8" type="ORF">FC65_GL000358</name>
</gene>
<dbReference type="NCBIfam" id="TIGR00060">
    <property type="entry name" value="L18_bact"/>
    <property type="match status" value="1"/>
</dbReference>
<keyword evidence="3 7" id="KW-0694">RNA-binding</keyword>
<accession>A0ABR5PNH2</accession>
<dbReference type="InterPro" id="IPR005484">
    <property type="entry name" value="Ribosomal_uL18_bac/plant/anim"/>
</dbReference>